<reference evidence="2" key="1">
    <citation type="journal article" date="2019" name="Int. J. Syst. Evol. Microbiol.">
        <title>The Global Catalogue of Microorganisms (GCM) 10K type strain sequencing project: providing services to taxonomists for standard genome sequencing and annotation.</title>
        <authorList>
            <consortium name="The Broad Institute Genomics Platform"/>
            <consortium name="The Broad Institute Genome Sequencing Center for Infectious Disease"/>
            <person name="Wu L."/>
            <person name="Ma J."/>
        </authorList>
    </citation>
    <scope>NUCLEOTIDE SEQUENCE [LARGE SCALE GENOMIC DNA]</scope>
    <source>
        <strain evidence="2">IBRC-M 10703</strain>
    </source>
</reference>
<comment type="caution">
    <text evidence="1">The sequence shown here is derived from an EMBL/GenBank/DDBJ whole genome shotgun (WGS) entry which is preliminary data.</text>
</comment>
<protein>
    <recommendedName>
        <fullName evidence="3">DUF1292 domain-containing protein</fullName>
    </recommendedName>
</protein>
<keyword evidence="2" id="KW-1185">Reference proteome</keyword>
<accession>A0ABV8GU99</accession>
<evidence type="ECO:0000313" key="2">
    <source>
        <dbReference type="Proteomes" id="UP001595772"/>
    </source>
</evidence>
<gene>
    <name evidence="1" type="ORF">ACFOUV_00940</name>
</gene>
<organism evidence="1 2">
    <name type="scientific">Oceanobacillus longus</name>
    <dbReference type="NCBI Taxonomy" id="930120"/>
    <lineage>
        <taxon>Bacteria</taxon>
        <taxon>Bacillati</taxon>
        <taxon>Bacillota</taxon>
        <taxon>Bacilli</taxon>
        <taxon>Bacillales</taxon>
        <taxon>Bacillaceae</taxon>
        <taxon>Oceanobacillus</taxon>
    </lineage>
</organism>
<name>A0ABV8GU99_9BACI</name>
<evidence type="ECO:0000313" key="1">
    <source>
        <dbReference type="EMBL" id="MFC4022378.1"/>
    </source>
</evidence>
<dbReference type="RefSeq" id="WP_379494894.1">
    <property type="nucleotide sequence ID" value="NZ_JBHSAO010000001.1"/>
</dbReference>
<dbReference type="EMBL" id="JBHSAO010000001">
    <property type="protein sequence ID" value="MFC4022378.1"/>
    <property type="molecule type" value="Genomic_DNA"/>
</dbReference>
<dbReference type="Proteomes" id="UP001595772">
    <property type="component" value="Unassembled WGS sequence"/>
</dbReference>
<evidence type="ECO:0008006" key="3">
    <source>
        <dbReference type="Google" id="ProtNLM"/>
    </source>
</evidence>
<sequence length="122" mass="13479">MSKVFSTGPLENANGPLTTASFVMVKVLNNDTDDETEAHIKVFALNGDKIEIGDETLEVEPESSDFTSFDVSNAVEYEVQIELEEETDDVLVSVFGKNVDNELIAAHRVLQSELKKIDELTD</sequence>
<proteinExistence type="predicted"/>